<evidence type="ECO:0000256" key="2">
    <source>
        <dbReference type="SAM" id="MobiDB-lite"/>
    </source>
</evidence>
<organism evidence="3 4">
    <name type="scientific">[Emmonsia] crescens</name>
    <dbReference type="NCBI Taxonomy" id="73230"/>
    <lineage>
        <taxon>Eukaryota</taxon>
        <taxon>Fungi</taxon>
        <taxon>Dikarya</taxon>
        <taxon>Ascomycota</taxon>
        <taxon>Pezizomycotina</taxon>
        <taxon>Eurotiomycetes</taxon>
        <taxon>Eurotiomycetidae</taxon>
        <taxon>Onygenales</taxon>
        <taxon>Ajellomycetaceae</taxon>
        <taxon>Emergomyces</taxon>
    </lineage>
</organism>
<comment type="subunit">
    <text evidence="1">Component of the NuA4 histone acetyltransferase complex.</text>
</comment>
<dbReference type="STRING" id="73230.A0A2B7ZF69"/>
<feature type="compositionally biased region" description="Low complexity" evidence="2">
    <location>
        <begin position="91"/>
        <end position="104"/>
    </location>
</feature>
<dbReference type="EMBL" id="PDND01000107">
    <property type="protein sequence ID" value="PGH32000.1"/>
    <property type="molecule type" value="Genomic_DNA"/>
</dbReference>
<dbReference type="VEuPathDB" id="FungiDB:EMCG_07155"/>
<reference evidence="3 4" key="1">
    <citation type="submission" date="2017-10" db="EMBL/GenBank/DDBJ databases">
        <title>Comparative genomics in systemic dimorphic fungi from Ajellomycetaceae.</title>
        <authorList>
            <person name="Munoz J.F."/>
            <person name="Mcewen J.G."/>
            <person name="Clay O.K."/>
            <person name="Cuomo C.A."/>
        </authorList>
    </citation>
    <scope>NUCLEOTIDE SEQUENCE [LARGE SCALE GENOMIC DNA]</scope>
    <source>
        <strain evidence="3 4">UAMH4076</strain>
    </source>
</reference>
<comment type="caution">
    <text evidence="3">The sequence shown here is derived from an EMBL/GenBank/DDBJ whole genome shotgun (WGS) entry which is preliminary data.</text>
</comment>
<dbReference type="Gene3D" id="2.40.50.40">
    <property type="match status" value="1"/>
</dbReference>
<accession>A0A2B7ZF69</accession>
<sequence length="262" mass="28490">MTFLHFNPNTTAPGTKFQRTPVSHVKATDIQNQNLDLHINAGGNDWDSLRSLFYVNDSDLSDASMSIATNKQSHDYEVDEKSNTSFTPQCSGSSSEVTATATSANLGSISDGPIVVDGSTEIGHEPTSESAGGHISLPMLPAREALTDQGQASQLQSPFRVLPLIFYMQNPPPPPIMDKVGISALAPHDGVSPHPGSQPQISAGHAGATQEEWLVKKILDSQIRVREGKSLLKYHVTWRPTWQRRSDLIPGCEELVKKFHAE</sequence>
<evidence type="ECO:0000256" key="1">
    <source>
        <dbReference type="ARBA" id="ARBA00011353"/>
    </source>
</evidence>
<protein>
    <recommendedName>
        <fullName evidence="5">Chromo domain-containing protein</fullName>
    </recommendedName>
</protein>
<dbReference type="AlphaFoldDB" id="A0A2B7ZF69"/>
<dbReference type="InterPro" id="IPR016197">
    <property type="entry name" value="Chromo-like_dom_sf"/>
</dbReference>
<evidence type="ECO:0008006" key="5">
    <source>
        <dbReference type="Google" id="ProtNLM"/>
    </source>
</evidence>
<proteinExistence type="predicted"/>
<dbReference type="SUPFAM" id="SSF54160">
    <property type="entry name" value="Chromo domain-like"/>
    <property type="match status" value="1"/>
</dbReference>
<evidence type="ECO:0000313" key="4">
    <source>
        <dbReference type="Proteomes" id="UP000226031"/>
    </source>
</evidence>
<gene>
    <name evidence="3" type="ORF">GX50_05194</name>
</gene>
<dbReference type="Proteomes" id="UP000226031">
    <property type="component" value="Unassembled WGS sequence"/>
</dbReference>
<feature type="region of interest" description="Disordered" evidence="2">
    <location>
        <begin position="74"/>
        <end position="105"/>
    </location>
</feature>
<name>A0A2B7ZF69_9EURO</name>
<evidence type="ECO:0000313" key="3">
    <source>
        <dbReference type="EMBL" id="PGH32000.1"/>
    </source>
</evidence>
<feature type="region of interest" description="Disordered" evidence="2">
    <location>
        <begin position="186"/>
        <end position="207"/>
    </location>
</feature>
<keyword evidence="4" id="KW-1185">Reference proteome</keyword>